<dbReference type="CDD" id="cd00211">
    <property type="entry name" value="PTS_IIA_fru"/>
    <property type="match status" value="1"/>
</dbReference>
<dbReference type="InterPro" id="IPR016152">
    <property type="entry name" value="PTrfase/Anion_transptr"/>
</dbReference>
<dbReference type="PANTHER" id="PTHR47738:SF3">
    <property type="entry name" value="PHOSPHOTRANSFERASE SYSTEM MANNITOL_FRUCTOSE-SPECIFIC IIA DOMAIN CONTAINING PROTEIN"/>
    <property type="match status" value="1"/>
</dbReference>
<dbReference type="PROSITE" id="PS51094">
    <property type="entry name" value="PTS_EIIA_TYPE_2"/>
    <property type="match status" value="1"/>
</dbReference>
<dbReference type="SUPFAM" id="SSF55804">
    <property type="entry name" value="Phoshotransferase/anion transport protein"/>
    <property type="match status" value="1"/>
</dbReference>
<organism evidence="2 3">
    <name type="scientific">Cutibacterium avidum</name>
    <dbReference type="NCBI Taxonomy" id="33010"/>
    <lineage>
        <taxon>Bacteria</taxon>
        <taxon>Bacillati</taxon>
        <taxon>Actinomycetota</taxon>
        <taxon>Actinomycetes</taxon>
        <taxon>Propionibacteriales</taxon>
        <taxon>Propionibacteriaceae</taxon>
        <taxon>Cutibacterium</taxon>
    </lineage>
</organism>
<dbReference type="Pfam" id="PF00359">
    <property type="entry name" value="PTS_EIIA_2"/>
    <property type="match status" value="1"/>
</dbReference>
<evidence type="ECO:0000313" key="2">
    <source>
        <dbReference type="EMBL" id="RFT46925.1"/>
    </source>
</evidence>
<dbReference type="Gene3D" id="3.40.930.10">
    <property type="entry name" value="Mannitol-specific EII, Chain A"/>
    <property type="match status" value="1"/>
</dbReference>
<dbReference type="AlphaFoldDB" id="A0A3E2DNG4"/>
<feature type="domain" description="PTS EIIA type-2" evidence="1">
    <location>
        <begin position="3"/>
        <end position="150"/>
    </location>
</feature>
<evidence type="ECO:0000313" key="3">
    <source>
        <dbReference type="Proteomes" id="UP000259211"/>
    </source>
</evidence>
<name>A0A3E2DNG4_9ACTN</name>
<proteinExistence type="predicted"/>
<protein>
    <submittedName>
        <fullName evidence="2">PTS fructose transporter subunit IIA</fullName>
    </submittedName>
</protein>
<dbReference type="RefSeq" id="WP_065672928.1">
    <property type="nucleotide sequence ID" value="NZ_AP031491.1"/>
</dbReference>
<dbReference type="EMBL" id="NOWI01000001">
    <property type="protein sequence ID" value="RFT46925.1"/>
    <property type="molecule type" value="Genomic_DNA"/>
</dbReference>
<dbReference type="InterPro" id="IPR002178">
    <property type="entry name" value="PTS_EIIA_type-2_dom"/>
</dbReference>
<dbReference type="PANTHER" id="PTHR47738">
    <property type="entry name" value="PTS SYSTEM FRUCTOSE-LIKE EIIA COMPONENT-RELATED"/>
    <property type="match status" value="1"/>
</dbReference>
<dbReference type="InterPro" id="IPR051541">
    <property type="entry name" value="PTS_SugarTrans_NitroReg"/>
</dbReference>
<evidence type="ECO:0000259" key="1">
    <source>
        <dbReference type="PROSITE" id="PS51094"/>
    </source>
</evidence>
<sequence length="158" mass="16918">MSVLLNTELTNVNAEAADRDQVLTAMAHQLDESGVTNAGFLEALLKREENYPTGLPISGGVAIPHTDPQYVTRDALAVTTLRTPVLFGQMGGSEEDEVSVSVVILMALSNADDHLSMLQNIVKSIQDGDLMKTIRNAAEPEEIVSLVRAMIPSDTEAA</sequence>
<gene>
    <name evidence="2" type="ORF">CHT91_01025</name>
</gene>
<dbReference type="Proteomes" id="UP000259211">
    <property type="component" value="Unassembled WGS sequence"/>
</dbReference>
<comment type="caution">
    <text evidence="2">The sequence shown here is derived from an EMBL/GenBank/DDBJ whole genome shotgun (WGS) entry which is preliminary data.</text>
</comment>
<reference evidence="2 3" key="1">
    <citation type="submission" date="2017-07" db="EMBL/GenBank/DDBJ databases">
        <authorList>
            <person name="Sun Z.S."/>
            <person name="Albrecht U."/>
            <person name="Echele G."/>
            <person name="Lee C.C."/>
        </authorList>
    </citation>
    <scope>NUCLEOTIDE SEQUENCE [LARGE SCALE GENOMIC DNA]</scope>
    <source>
        <strain evidence="2 3">P16-029</strain>
    </source>
</reference>
<accession>A0A3E2DNG4</accession>